<evidence type="ECO:0000256" key="10">
    <source>
        <dbReference type="ARBA" id="ARBA00023002"/>
    </source>
</evidence>
<evidence type="ECO:0000256" key="9">
    <source>
        <dbReference type="ARBA" id="ARBA00022989"/>
    </source>
</evidence>
<reference evidence="19 20" key="1">
    <citation type="submission" date="2018-05" db="EMBL/GenBank/DDBJ databases">
        <title>Spiribacter halobius sp. nov., a moderately halophilic bacterium isolated from marine solar saltern.</title>
        <authorList>
            <person name="Zheng W.-S."/>
            <person name="Lu D.-C."/>
            <person name="Du Z.-J."/>
        </authorList>
    </citation>
    <scope>NUCLEOTIDE SEQUENCE [LARGE SCALE GENOMIC DNA]</scope>
    <source>
        <strain evidence="19 20">E85</strain>
    </source>
</reference>
<name>A0A2U2MWW9_9GAMM</name>
<comment type="caution">
    <text evidence="19">The sequence shown here is derived from an EMBL/GenBank/DDBJ whole genome shotgun (WGS) entry which is preliminary data.</text>
</comment>
<keyword evidence="6 17" id="KW-0812">Transmembrane</keyword>
<dbReference type="RefSeq" id="WP_109680035.1">
    <property type="nucleotide sequence ID" value="NZ_CP086615.1"/>
</dbReference>
<evidence type="ECO:0000256" key="13">
    <source>
        <dbReference type="ARBA" id="ARBA00023136"/>
    </source>
</evidence>
<dbReference type="InterPro" id="IPR023234">
    <property type="entry name" value="NarG-like_domain"/>
</dbReference>
<comment type="catalytic activity">
    <reaction evidence="14">
        <text>nitrate + a quinol = a quinone + nitrite + H2O</text>
        <dbReference type="Rhea" id="RHEA:56144"/>
        <dbReference type="ChEBI" id="CHEBI:15377"/>
        <dbReference type="ChEBI" id="CHEBI:16301"/>
        <dbReference type="ChEBI" id="CHEBI:17632"/>
        <dbReference type="ChEBI" id="CHEBI:24646"/>
        <dbReference type="ChEBI" id="CHEBI:132124"/>
        <dbReference type="EC" id="1.7.5.1"/>
    </reaction>
</comment>
<keyword evidence="9 17" id="KW-1133">Transmembrane helix</keyword>
<evidence type="ECO:0000256" key="16">
    <source>
        <dbReference type="PIRSR" id="PIRSR603816-1"/>
    </source>
</evidence>
<feature type="transmembrane region" description="Helical" evidence="17">
    <location>
        <begin position="190"/>
        <end position="216"/>
    </location>
</feature>
<keyword evidence="10" id="KW-0560">Oxidoreductase</keyword>
<dbReference type="GO" id="GO:0046872">
    <property type="term" value="F:metal ion binding"/>
    <property type="evidence" value="ECO:0007669"/>
    <property type="project" value="UniProtKB-KW"/>
</dbReference>
<evidence type="ECO:0000256" key="12">
    <source>
        <dbReference type="ARBA" id="ARBA00023063"/>
    </source>
</evidence>
<feature type="binding site" description="axial binding residue" evidence="16">
    <location>
        <position position="207"/>
    </location>
    <ligand>
        <name>heme b</name>
        <dbReference type="ChEBI" id="CHEBI:60344"/>
        <label>1</label>
    </ligand>
    <ligandPart>
        <name>Fe</name>
        <dbReference type="ChEBI" id="CHEBI:18248"/>
    </ligandPart>
</feature>
<dbReference type="GO" id="GO:0042128">
    <property type="term" value="P:nitrate assimilation"/>
    <property type="evidence" value="ECO:0007669"/>
    <property type="project" value="UniProtKB-KW"/>
</dbReference>
<dbReference type="EC" id="1.7.5.1" evidence="2"/>
<evidence type="ECO:0000256" key="1">
    <source>
        <dbReference type="ARBA" id="ARBA00004651"/>
    </source>
</evidence>
<dbReference type="PANTHER" id="PTHR30598">
    <property type="entry name" value="NITRATE REDUCTASE PRIVATE CHAPERONE, REDOX ENZYME MATURATION PROTEIN REMP FAMILY"/>
    <property type="match status" value="1"/>
</dbReference>
<feature type="binding site" description="axial binding residue" evidence="16">
    <location>
        <position position="67"/>
    </location>
    <ligand>
        <name>heme b</name>
        <dbReference type="ChEBI" id="CHEBI:60344"/>
        <label>1</label>
    </ligand>
    <ligandPart>
        <name>Fe</name>
        <dbReference type="ChEBI" id="CHEBI:18248"/>
    </ligandPart>
</feature>
<evidence type="ECO:0000256" key="4">
    <source>
        <dbReference type="ARBA" id="ARBA00022475"/>
    </source>
</evidence>
<evidence type="ECO:0000259" key="18">
    <source>
        <dbReference type="Pfam" id="PF02665"/>
    </source>
</evidence>
<feature type="domain" description="NarG-like" evidence="18">
    <location>
        <begin position="5"/>
        <end position="226"/>
    </location>
</feature>
<keyword evidence="20" id="KW-1185">Reference proteome</keyword>
<keyword evidence="7" id="KW-0479">Metal-binding</keyword>
<keyword evidence="8" id="KW-0249">Electron transport</keyword>
<dbReference type="EMBL" id="QFFI01000039">
    <property type="protein sequence ID" value="PWG61322.1"/>
    <property type="molecule type" value="Genomic_DNA"/>
</dbReference>
<keyword evidence="12" id="KW-0534">Nitrate assimilation</keyword>
<evidence type="ECO:0000256" key="17">
    <source>
        <dbReference type="SAM" id="Phobius"/>
    </source>
</evidence>
<dbReference type="AlphaFoldDB" id="A0A2U2MWW9"/>
<evidence type="ECO:0000313" key="20">
    <source>
        <dbReference type="Proteomes" id="UP000245474"/>
    </source>
</evidence>
<dbReference type="SUPFAM" id="SSF103501">
    <property type="entry name" value="Respiratory nitrate reductase 1 gamma chain"/>
    <property type="match status" value="1"/>
</dbReference>
<sequence>MEFLNNLLFGYFPYVAGTVFLAGSLVRFDMSQYTWKTNTSQLLDSSRRFQIANNLFHAGMILLFFGHFFGMLTPPAVYHAIGISTSFKQVASMTAGGLFGILALVGGAFLLHRRLTNPRVRRTSSQGDVFILVLLYVQLILGMGTIFVSVDHLDGSTMLLLTGWAQKIVTFQPGAAEMIAGVHWIYKLHIFLGLVVFLVFPFTRLVHIWSVPYTYIARRYQIVRQRSA</sequence>
<gene>
    <name evidence="19" type="primary">narI</name>
    <name evidence="19" type="ORF">DEM34_17060</name>
</gene>
<evidence type="ECO:0000256" key="11">
    <source>
        <dbReference type="ARBA" id="ARBA00023004"/>
    </source>
</evidence>
<feature type="transmembrane region" description="Helical" evidence="17">
    <location>
        <begin position="12"/>
        <end position="30"/>
    </location>
</feature>
<comment type="subcellular location">
    <subcellularLocation>
        <location evidence="1">Cell membrane</location>
        <topology evidence="1">Multi-pass membrane protein</topology>
    </subcellularLocation>
</comment>
<feature type="transmembrane region" description="Helical" evidence="17">
    <location>
        <begin position="90"/>
        <end position="111"/>
    </location>
</feature>
<feature type="binding site" description="axial binding residue" evidence="16">
    <location>
        <position position="57"/>
    </location>
    <ligand>
        <name>heme b</name>
        <dbReference type="ChEBI" id="CHEBI:60344"/>
        <label>1</label>
    </ligand>
    <ligandPart>
        <name>Fe</name>
        <dbReference type="ChEBI" id="CHEBI:18248"/>
    </ligandPart>
</feature>
<dbReference type="NCBIfam" id="TIGR00351">
    <property type="entry name" value="narI"/>
    <property type="match status" value="1"/>
</dbReference>
<keyword evidence="4" id="KW-1003">Cell membrane</keyword>
<dbReference type="GO" id="GO:0160182">
    <property type="term" value="F:nitrate reductase (quinone) activity"/>
    <property type="evidence" value="ECO:0007669"/>
    <property type="project" value="UniProtKB-EC"/>
</dbReference>
<keyword evidence="5 16" id="KW-0349">Heme</keyword>
<evidence type="ECO:0000256" key="2">
    <source>
        <dbReference type="ARBA" id="ARBA00012500"/>
    </source>
</evidence>
<dbReference type="Proteomes" id="UP000245474">
    <property type="component" value="Unassembled WGS sequence"/>
</dbReference>
<accession>A0A2U2MWW9</accession>
<dbReference type="InterPro" id="IPR051936">
    <property type="entry name" value="Heme-iron_electron_transfer"/>
</dbReference>
<dbReference type="GO" id="GO:0009055">
    <property type="term" value="F:electron transfer activity"/>
    <property type="evidence" value="ECO:0007669"/>
    <property type="project" value="TreeGrafter"/>
</dbReference>
<dbReference type="InterPro" id="IPR036197">
    <property type="entry name" value="NarG-like_sf"/>
</dbReference>
<feature type="transmembrane region" description="Helical" evidence="17">
    <location>
        <begin position="51"/>
        <end position="70"/>
    </location>
</feature>
<dbReference type="InterPro" id="IPR003816">
    <property type="entry name" value="Nitrate_red_gam"/>
</dbReference>
<evidence type="ECO:0000313" key="19">
    <source>
        <dbReference type="EMBL" id="PWG61322.1"/>
    </source>
</evidence>
<evidence type="ECO:0000256" key="15">
    <source>
        <dbReference type="ARBA" id="ARBA00063882"/>
    </source>
</evidence>
<keyword evidence="11 16" id="KW-0408">Iron</keyword>
<dbReference type="FunFam" id="1.20.950.20:FF:000001">
    <property type="entry name" value="Respiratory nitrate reductase subunit gamma"/>
    <property type="match status" value="1"/>
</dbReference>
<dbReference type="PANTHER" id="PTHR30598:SF3">
    <property type="entry name" value="RESPIRATORY NITRATE REDUCTASE 1 GAMMA CHAIN"/>
    <property type="match status" value="1"/>
</dbReference>
<organism evidence="19 20">
    <name type="scientific">Sediminicurvatus halobius</name>
    <dbReference type="NCBI Taxonomy" id="2182432"/>
    <lineage>
        <taxon>Bacteria</taxon>
        <taxon>Pseudomonadati</taxon>
        <taxon>Pseudomonadota</taxon>
        <taxon>Gammaproteobacteria</taxon>
        <taxon>Chromatiales</taxon>
        <taxon>Ectothiorhodospiraceae</taxon>
        <taxon>Sediminicurvatus</taxon>
    </lineage>
</organism>
<dbReference type="GO" id="GO:0005886">
    <property type="term" value="C:plasma membrane"/>
    <property type="evidence" value="ECO:0007669"/>
    <property type="project" value="UniProtKB-SubCell"/>
</dbReference>
<evidence type="ECO:0000256" key="7">
    <source>
        <dbReference type="ARBA" id="ARBA00022723"/>
    </source>
</evidence>
<keyword evidence="3" id="KW-0813">Transport</keyword>
<evidence type="ECO:0000256" key="6">
    <source>
        <dbReference type="ARBA" id="ARBA00022692"/>
    </source>
</evidence>
<comment type="subunit">
    <text evidence="15">Dimer of heterotrimers each composed of an alpha, a beta and a gamma chain. Alpha and beta are catalytic chains; gamma chains are involved in binding the enzyme complex to the cytoplasmic membrane.</text>
</comment>
<keyword evidence="13 17" id="KW-0472">Membrane</keyword>
<dbReference type="GO" id="GO:0020037">
    <property type="term" value="F:heme binding"/>
    <property type="evidence" value="ECO:0007669"/>
    <property type="project" value="TreeGrafter"/>
</dbReference>
<protein>
    <recommendedName>
        <fullName evidence="2">nitrate reductase (quinone)</fullName>
        <ecNumber evidence="2">1.7.5.1</ecNumber>
    </recommendedName>
</protein>
<evidence type="ECO:0000256" key="8">
    <source>
        <dbReference type="ARBA" id="ARBA00022982"/>
    </source>
</evidence>
<evidence type="ECO:0000256" key="3">
    <source>
        <dbReference type="ARBA" id="ARBA00022448"/>
    </source>
</evidence>
<feature type="transmembrane region" description="Helical" evidence="17">
    <location>
        <begin position="131"/>
        <end position="150"/>
    </location>
</feature>
<dbReference type="OrthoDB" id="9788113at2"/>
<dbReference type="Pfam" id="PF02665">
    <property type="entry name" value="Nitrate_red_gam"/>
    <property type="match status" value="1"/>
</dbReference>
<dbReference type="Gene3D" id="1.20.950.20">
    <property type="entry name" value="Transmembrane di-heme cytochromes, Chain C"/>
    <property type="match status" value="1"/>
</dbReference>
<proteinExistence type="predicted"/>
<evidence type="ECO:0000256" key="14">
    <source>
        <dbReference type="ARBA" id="ARBA00048294"/>
    </source>
</evidence>
<evidence type="ECO:0000256" key="5">
    <source>
        <dbReference type="ARBA" id="ARBA00022617"/>
    </source>
</evidence>
<dbReference type="GO" id="GO:0019645">
    <property type="term" value="P:anaerobic electron transport chain"/>
    <property type="evidence" value="ECO:0007669"/>
    <property type="project" value="TreeGrafter"/>
</dbReference>
<dbReference type="GO" id="GO:0009325">
    <property type="term" value="C:nitrate reductase complex"/>
    <property type="evidence" value="ECO:0007669"/>
    <property type="project" value="InterPro"/>
</dbReference>
<feature type="binding site" description="axial binding residue" evidence="16">
    <location>
        <position position="189"/>
    </location>
    <ligand>
        <name>heme b</name>
        <dbReference type="ChEBI" id="CHEBI:60344"/>
        <label>1</label>
    </ligand>
    <ligandPart>
        <name>Fe</name>
        <dbReference type="ChEBI" id="CHEBI:18248"/>
    </ligandPart>
</feature>